<dbReference type="EC" id="3.4.-.-" evidence="6"/>
<dbReference type="GO" id="GO:0006508">
    <property type="term" value="P:proteolysis"/>
    <property type="evidence" value="ECO:0007669"/>
    <property type="project" value="UniProtKB-KW"/>
</dbReference>
<dbReference type="GO" id="GO:0016805">
    <property type="term" value="F:dipeptidase activity"/>
    <property type="evidence" value="ECO:0007669"/>
    <property type="project" value="UniProtKB-KW"/>
</dbReference>
<comment type="catalytic activity">
    <reaction evidence="1">
        <text>an L-aminoacyl-L-amino acid + H2O = 2 an L-alpha-amino acid</text>
        <dbReference type="Rhea" id="RHEA:48940"/>
        <dbReference type="ChEBI" id="CHEBI:15377"/>
        <dbReference type="ChEBI" id="CHEBI:59869"/>
        <dbReference type="ChEBI" id="CHEBI:77460"/>
        <dbReference type="EC" id="3.4.13.19"/>
    </reaction>
</comment>
<evidence type="ECO:0000256" key="6">
    <source>
        <dbReference type="RuleBase" id="RU364089"/>
    </source>
</evidence>
<gene>
    <name evidence="8" type="ORF">BBIA_1528</name>
</gene>
<dbReference type="Gene3D" id="3.60.60.10">
    <property type="entry name" value="Penicillin V Acylase, Chain A"/>
    <property type="match status" value="1"/>
</dbReference>
<proteinExistence type="inferred from homology"/>
<dbReference type="AlphaFoldDB" id="A0A086ZW36"/>
<sequence length="561" mass="61701">MSCTTILIGKSASIDGSTIIARDDDSGSGRYDPKRFVAVRPQDQSRHYRSVLSHVEIDLPDDPCRYTIVPNVLNNRGVLAEAGANERNVAMSATETIAVNERVAAADPFVELVPAAGDPGSPDYQPEQPGGIGEEDIITLVLPYVSTAREGVRRLGDLLQTYGTYESNGVIISDTDEIWYVETIGGHHWIARRVPDDCYATIPNQLGIDRFDLADAFGEQREYMCSADLCEFMARHRLDRTMGAGAASAAPDSLQTALTTPQSLRDSSPDKGSRENPTTETAVPDVFNPRLAFGTSTPKDHIYNTPRAWYMQRRLNPSDDWDSPAARYTPESDDIPWCRVPESKVTIEDVDFLLSSHFEGTPYDPYGTTGTAESRHRYRPIGVNRTGHMVAIQLRPYAPAASRAVMWISYGSGPFTTAAPFYANVDDTPAYLRDTTPDVSTGSLYWTNRLIAALADAHWFDTRNAIERYAENVRIFGHRLLGETDAALASGRFDDGIDGNGDGRADGDGSRDGMPVASVLAEANDRMADYLQTRTTKLLGEVLYTSSNLMHNGFAMSDRWV</sequence>
<keyword evidence="4 6" id="KW-0378">Hydrolase</keyword>
<evidence type="ECO:0000256" key="7">
    <source>
        <dbReference type="SAM" id="MobiDB-lite"/>
    </source>
</evidence>
<name>A0A086ZW36_9BIFI</name>
<dbReference type="InterPro" id="IPR005322">
    <property type="entry name" value="Peptidase_C69"/>
</dbReference>
<keyword evidence="9" id="KW-1185">Reference proteome</keyword>
<dbReference type="EMBL" id="JGYN01000013">
    <property type="protein sequence ID" value="KFI50736.1"/>
    <property type="molecule type" value="Genomic_DNA"/>
</dbReference>
<protein>
    <recommendedName>
        <fullName evidence="6">Dipeptidase</fullName>
        <ecNumber evidence="6">3.4.-.-</ecNumber>
    </recommendedName>
</protein>
<evidence type="ECO:0000256" key="4">
    <source>
        <dbReference type="ARBA" id="ARBA00022801"/>
    </source>
</evidence>
<organism evidence="8 9">
    <name type="scientific">Bifidobacterium biavatii DSM 23969</name>
    <dbReference type="NCBI Taxonomy" id="1437608"/>
    <lineage>
        <taxon>Bacteria</taxon>
        <taxon>Bacillati</taxon>
        <taxon>Actinomycetota</taxon>
        <taxon>Actinomycetes</taxon>
        <taxon>Bifidobacteriales</taxon>
        <taxon>Bifidobacteriaceae</taxon>
        <taxon>Bifidobacterium</taxon>
    </lineage>
</organism>
<dbReference type="GO" id="GO:0070004">
    <property type="term" value="F:cysteine-type exopeptidase activity"/>
    <property type="evidence" value="ECO:0007669"/>
    <property type="project" value="InterPro"/>
</dbReference>
<dbReference type="Pfam" id="PF03577">
    <property type="entry name" value="Peptidase_C69"/>
    <property type="match status" value="1"/>
</dbReference>
<comment type="similarity">
    <text evidence="2 6">Belongs to the peptidase C69 family.</text>
</comment>
<keyword evidence="3 6" id="KW-0645">Protease</keyword>
<feature type="compositionally biased region" description="Polar residues" evidence="7">
    <location>
        <begin position="253"/>
        <end position="266"/>
    </location>
</feature>
<dbReference type="InterPro" id="IPR047804">
    <property type="entry name" value="C69_dipept_A-like"/>
</dbReference>
<keyword evidence="5 6" id="KW-0224">Dipeptidase</keyword>
<dbReference type="eggNOG" id="COG4690">
    <property type="taxonomic scope" value="Bacteria"/>
</dbReference>
<dbReference type="OrthoDB" id="9764088at2"/>
<evidence type="ECO:0000256" key="2">
    <source>
        <dbReference type="ARBA" id="ARBA00007225"/>
    </source>
</evidence>
<dbReference type="PANTHER" id="PTHR12994">
    <property type="entry name" value="SECERNIN"/>
    <property type="match status" value="1"/>
</dbReference>
<feature type="region of interest" description="Disordered" evidence="7">
    <location>
        <begin position="244"/>
        <end position="292"/>
    </location>
</feature>
<evidence type="ECO:0000256" key="5">
    <source>
        <dbReference type="ARBA" id="ARBA00022997"/>
    </source>
</evidence>
<dbReference type="Proteomes" id="UP000029108">
    <property type="component" value="Unassembled WGS sequence"/>
</dbReference>
<dbReference type="PANTHER" id="PTHR12994:SF17">
    <property type="entry name" value="LD30995P"/>
    <property type="match status" value="1"/>
</dbReference>
<accession>A0A086ZW36</accession>
<reference evidence="8 9" key="1">
    <citation type="submission" date="2014-03" db="EMBL/GenBank/DDBJ databases">
        <title>Genomics of Bifidobacteria.</title>
        <authorList>
            <person name="Ventura M."/>
            <person name="Milani C."/>
            <person name="Lugli G.A."/>
        </authorList>
    </citation>
    <scope>NUCLEOTIDE SEQUENCE [LARGE SCALE GENOMIC DNA]</scope>
    <source>
        <strain evidence="8 9">DSM 23969</strain>
    </source>
</reference>
<evidence type="ECO:0000313" key="8">
    <source>
        <dbReference type="EMBL" id="KFI50736.1"/>
    </source>
</evidence>
<dbReference type="NCBIfam" id="NF033678">
    <property type="entry name" value="C69_fam_dipept"/>
    <property type="match status" value="1"/>
</dbReference>
<evidence type="ECO:0000256" key="3">
    <source>
        <dbReference type="ARBA" id="ARBA00022670"/>
    </source>
</evidence>
<comment type="caution">
    <text evidence="8">The sequence shown here is derived from an EMBL/GenBank/DDBJ whole genome shotgun (WGS) entry which is preliminary data.</text>
</comment>
<evidence type="ECO:0000256" key="1">
    <source>
        <dbReference type="ARBA" id="ARBA00001670"/>
    </source>
</evidence>
<evidence type="ECO:0000313" key="9">
    <source>
        <dbReference type="Proteomes" id="UP000029108"/>
    </source>
</evidence>